<evidence type="ECO:0000313" key="4">
    <source>
        <dbReference type="Proteomes" id="UP000265882"/>
    </source>
</evidence>
<dbReference type="InterPro" id="IPR032466">
    <property type="entry name" value="Metal_Hydrolase"/>
</dbReference>
<feature type="domain" description="Amidohydrolase-related" evidence="2">
    <location>
        <begin position="22"/>
        <end position="250"/>
    </location>
</feature>
<comment type="caution">
    <text evidence="3">The sequence shown here is derived from an EMBL/GenBank/DDBJ whole genome shotgun (WGS) entry which is preliminary data.</text>
</comment>
<dbReference type="SUPFAM" id="SSF51556">
    <property type="entry name" value="Metallo-dependent hydrolases"/>
    <property type="match status" value="1"/>
</dbReference>
<organism evidence="3 4">
    <name type="scientific">Abyssobacteria bacterium (strain SURF_5)</name>
    <dbReference type="NCBI Taxonomy" id="2093360"/>
    <lineage>
        <taxon>Bacteria</taxon>
        <taxon>Pseudomonadati</taxon>
        <taxon>Candidatus Hydrogenedentota</taxon>
        <taxon>Candidatus Abyssobacteria</taxon>
    </lineage>
</organism>
<dbReference type="InterPro" id="IPR032465">
    <property type="entry name" value="ACMSD"/>
</dbReference>
<dbReference type="Pfam" id="PF04909">
    <property type="entry name" value="Amidohydro_2"/>
    <property type="match status" value="1"/>
</dbReference>
<evidence type="ECO:0000259" key="2">
    <source>
        <dbReference type="Pfam" id="PF04909"/>
    </source>
</evidence>
<dbReference type="Proteomes" id="UP000265882">
    <property type="component" value="Unassembled WGS sequence"/>
</dbReference>
<evidence type="ECO:0000313" key="3">
    <source>
        <dbReference type="EMBL" id="RJP26227.1"/>
    </source>
</evidence>
<dbReference type="GO" id="GO:0016787">
    <property type="term" value="F:hydrolase activity"/>
    <property type="evidence" value="ECO:0007669"/>
    <property type="project" value="UniProtKB-KW"/>
</dbReference>
<name>A0A3A4P0H1_ABYX5</name>
<dbReference type="InterPro" id="IPR006680">
    <property type="entry name" value="Amidohydro-rel"/>
</dbReference>
<keyword evidence="3" id="KW-0378">Hydrolase</keyword>
<keyword evidence="1" id="KW-0456">Lyase</keyword>
<proteinExistence type="predicted"/>
<dbReference type="AlphaFoldDB" id="A0A3A4P0H1"/>
<protein>
    <submittedName>
        <fullName evidence="3">Amidohydrolase</fullName>
    </submittedName>
</protein>
<gene>
    <name evidence="3" type="ORF">C4520_00895</name>
</gene>
<accession>A0A3A4P0H1</accession>
<dbReference type="EMBL" id="QZKU01000011">
    <property type="protein sequence ID" value="RJP26227.1"/>
    <property type="molecule type" value="Genomic_DNA"/>
</dbReference>
<dbReference type="GO" id="GO:0016831">
    <property type="term" value="F:carboxy-lyase activity"/>
    <property type="evidence" value="ECO:0007669"/>
    <property type="project" value="InterPro"/>
</dbReference>
<sequence length="250" mass="27633">MIIDADTHISPTGGEFSVEKHLERMARAGIDKTLVWLRPDYEGTGIEGHNKYIYDAVQKYPDKLIGFGWADPTVSVKHALKMVRICTEEYGFYGVKMNGAQNHYYIDDPELGLPVAEAIAGTGKAIAFHIGPDEYERTHPFRAAKIARMFPETPVLMVHMGMTNVDLNNAVIEMALECPNMALVGSATTYKAILQAIETLGASRVCFGTDAPFQWPHVVRAMYNSALEGEVTQKEKSLVMGGNIARILKL</sequence>
<reference evidence="3 4" key="1">
    <citation type="journal article" date="2017" name="ISME J.">
        <title>Energy and carbon metabolisms in a deep terrestrial subsurface fluid microbial community.</title>
        <authorList>
            <person name="Momper L."/>
            <person name="Jungbluth S.P."/>
            <person name="Lee M.D."/>
            <person name="Amend J.P."/>
        </authorList>
    </citation>
    <scope>NUCLEOTIDE SEQUENCE [LARGE SCALE GENOMIC DNA]</scope>
    <source>
        <strain evidence="3">SURF_5</strain>
    </source>
</reference>
<evidence type="ECO:0000256" key="1">
    <source>
        <dbReference type="ARBA" id="ARBA00023239"/>
    </source>
</evidence>
<dbReference type="Gene3D" id="3.20.20.140">
    <property type="entry name" value="Metal-dependent hydrolases"/>
    <property type="match status" value="1"/>
</dbReference>
<dbReference type="PANTHER" id="PTHR21240">
    <property type="entry name" value="2-AMINO-3-CARBOXYLMUCONATE-6-SEMIALDEHYDE DECARBOXYLASE"/>
    <property type="match status" value="1"/>
</dbReference>